<dbReference type="InterPro" id="IPR037233">
    <property type="entry name" value="CcmK-like_sf"/>
</dbReference>
<dbReference type="Pfam" id="PF00936">
    <property type="entry name" value="BMC"/>
    <property type="match status" value="1"/>
</dbReference>
<evidence type="ECO:0000256" key="1">
    <source>
        <dbReference type="ARBA" id="ARBA00024322"/>
    </source>
</evidence>
<dbReference type="PROSITE" id="PS51930">
    <property type="entry name" value="BMC_2"/>
    <property type="match status" value="1"/>
</dbReference>
<organism evidence="5 6">
    <name type="scientific">Natronincola peptidivorans</name>
    <dbReference type="NCBI Taxonomy" id="426128"/>
    <lineage>
        <taxon>Bacteria</taxon>
        <taxon>Bacillati</taxon>
        <taxon>Bacillota</taxon>
        <taxon>Clostridia</taxon>
        <taxon>Peptostreptococcales</taxon>
        <taxon>Natronincolaceae</taxon>
        <taxon>Natronincola</taxon>
    </lineage>
</organism>
<evidence type="ECO:0000313" key="5">
    <source>
        <dbReference type="EMBL" id="SET18318.1"/>
    </source>
</evidence>
<dbReference type="OrthoDB" id="9812608at2"/>
<dbReference type="PANTHER" id="PTHR33941">
    <property type="entry name" value="PROPANEDIOL UTILIZATION PROTEIN PDUA"/>
    <property type="match status" value="1"/>
</dbReference>
<feature type="domain" description="BMC" evidence="4">
    <location>
        <begin position="4"/>
        <end position="97"/>
    </location>
</feature>
<dbReference type="SMART" id="SM00877">
    <property type="entry name" value="BMC"/>
    <property type="match status" value="1"/>
</dbReference>
<dbReference type="PANTHER" id="PTHR33941:SF11">
    <property type="entry name" value="BACTERIAL MICROCOMPARTMENT SHELL PROTEIN PDUJ"/>
    <property type="match status" value="1"/>
</dbReference>
<name>A0A1I0CFY0_9FIRM</name>
<dbReference type="SUPFAM" id="SSF143414">
    <property type="entry name" value="CcmK-like"/>
    <property type="match status" value="1"/>
</dbReference>
<comment type="subcellular location">
    <subcellularLocation>
        <location evidence="1">Bacterial microcompartment</location>
    </subcellularLocation>
</comment>
<evidence type="ECO:0000256" key="3">
    <source>
        <dbReference type="PROSITE-ProRule" id="PRU01278"/>
    </source>
</evidence>
<dbReference type="InterPro" id="IPR000249">
    <property type="entry name" value="BMC_dom"/>
</dbReference>
<dbReference type="Proteomes" id="UP000199568">
    <property type="component" value="Unassembled WGS sequence"/>
</dbReference>
<keyword evidence="6" id="KW-1185">Reference proteome</keyword>
<evidence type="ECO:0000256" key="2">
    <source>
        <dbReference type="ARBA" id="ARBA00024446"/>
    </source>
</evidence>
<dbReference type="InterPro" id="IPR044872">
    <property type="entry name" value="CcmK/CsoS1_BMC"/>
</dbReference>
<sequence length="103" mass="10860">MGEAVGFLEVYGLTAAFMAADAACKAGNITIEAFDNNKPANAEKLKVPLIVIVKIRGSIEDVKAGIEAGITVASEVSGVVSSHVIARPEKDTEKLLKLQCFKK</sequence>
<gene>
    <name evidence="5" type="ORF">SAMN05660297_01643</name>
</gene>
<protein>
    <submittedName>
        <fullName evidence="5">BMC domain-containing protein</fullName>
    </submittedName>
</protein>
<dbReference type="STRING" id="426128.SAMN05660297_01643"/>
<proteinExistence type="inferred from homology"/>
<dbReference type="EMBL" id="FOHU01000005">
    <property type="protein sequence ID" value="SET18318.1"/>
    <property type="molecule type" value="Genomic_DNA"/>
</dbReference>
<dbReference type="RefSeq" id="WP_090442061.1">
    <property type="nucleotide sequence ID" value="NZ_FOHU01000005.1"/>
</dbReference>
<dbReference type="CDD" id="cd07045">
    <property type="entry name" value="BMC_CcmK_like"/>
    <property type="match status" value="1"/>
</dbReference>
<evidence type="ECO:0000313" key="6">
    <source>
        <dbReference type="Proteomes" id="UP000199568"/>
    </source>
</evidence>
<reference evidence="5 6" key="1">
    <citation type="submission" date="2016-10" db="EMBL/GenBank/DDBJ databases">
        <authorList>
            <person name="de Groot N.N."/>
        </authorList>
    </citation>
    <scope>NUCLEOTIDE SEQUENCE [LARGE SCALE GENOMIC DNA]</scope>
    <source>
        <strain evidence="5 6">DSM 18979</strain>
    </source>
</reference>
<dbReference type="AlphaFoldDB" id="A0A1I0CFY0"/>
<accession>A0A1I0CFY0</accession>
<dbReference type="GO" id="GO:0031469">
    <property type="term" value="C:bacterial microcompartment"/>
    <property type="evidence" value="ECO:0007669"/>
    <property type="project" value="UniProtKB-SubCell"/>
</dbReference>
<dbReference type="InterPro" id="IPR050575">
    <property type="entry name" value="BMC_shell"/>
</dbReference>
<comment type="similarity">
    <text evidence="3">Belongs to the bacterial microcompartments protein family.</text>
</comment>
<keyword evidence="2" id="KW-1283">Bacterial microcompartment</keyword>
<dbReference type="Gene3D" id="3.30.70.1710">
    <property type="match status" value="1"/>
</dbReference>
<evidence type="ECO:0000259" key="4">
    <source>
        <dbReference type="PROSITE" id="PS51930"/>
    </source>
</evidence>